<dbReference type="EMBL" id="CP067977">
    <property type="protein sequence ID" value="QQQ19456.1"/>
    <property type="molecule type" value="Genomic_DNA"/>
</dbReference>
<dbReference type="RefSeq" id="WP_201103807.1">
    <property type="nucleotide sequence ID" value="NZ_CP067977.1"/>
</dbReference>
<keyword evidence="1" id="KW-0812">Transmembrane</keyword>
<keyword evidence="1" id="KW-0472">Membrane</keyword>
<feature type="transmembrane region" description="Helical" evidence="1">
    <location>
        <begin position="195"/>
        <end position="211"/>
    </location>
</feature>
<keyword evidence="3" id="KW-1185">Reference proteome</keyword>
<evidence type="ECO:0000313" key="2">
    <source>
        <dbReference type="EMBL" id="QQQ19456.1"/>
    </source>
</evidence>
<feature type="transmembrane region" description="Helical" evidence="1">
    <location>
        <begin position="7"/>
        <end position="32"/>
    </location>
</feature>
<keyword evidence="1" id="KW-1133">Transmembrane helix</keyword>
<sequence length="226" mass="23190">MAARAPLPLAVADLVTVVFSLAMALVGAWVVFAGPTQMMPVHWGPDGYVDRWGTRAEVGGLILMLGFAALAIGGGLGLAARRVSDPARARTLRIGQVVSLIAISAVALFAGAASLGGAQSLAGALPMAALSLILLAAGGLTGRVAPNRWVGVRTPWSLNSRIAWARSNRLAAALLIPIGLGGLVLSPLAPQPLGMQALVGGAILAAIWSVIESRRAWHNDPDRQPL</sequence>
<evidence type="ECO:0000313" key="3">
    <source>
        <dbReference type="Proteomes" id="UP000595448"/>
    </source>
</evidence>
<feature type="transmembrane region" description="Helical" evidence="1">
    <location>
        <begin position="58"/>
        <end position="80"/>
    </location>
</feature>
<accession>A0ABX7BT08</accession>
<dbReference type="InterPro" id="IPR025962">
    <property type="entry name" value="SdpI/YhfL"/>
</dbReference>
<organism evidence="2 3">
    <name type="scientific">Brevundimonas vitisensis</name>
    <dbReference type="NCBI Taxonomy" id="2800818"/>
    <lineage>
        <taxon>Bacteria</taxon>
        <taxon>Pseudomonadati</taxon>
        <taxon>Pseudomonadota</taxon>
        <taxon>Alphaproteobacteria</taxon>
        <taxon>Caulobacterales</taxon>
        <taxon>Caulobacteraceae</taxon>
        <taxon>Brevundimonas</taxon>
    </lineage>
</organism>
<dbReference type="Pfam" id="PF13630">
    <property type="entry name" value="SdpI"/>
    <property type="match status" value="1"/>
</dbReference>
<name>A0ABX7BT08_9CAUL</name>
<proteinExistence type="predicted"/>
<feature type="transmembrane region" description="Helical" evidence="1">
    <location>
        <begin position="121"/>
        <end position="140"/>
    </location>
</feature>
<reference evidence="2 3" key="1">
    <citation type="submission" date="2021-01" db="EMBL/GenBank/DDBJ databases">
        <title>Brevundimonas vitis sp. nov., an bacterium isolated from grape (Vitis vinifera).</title>
        <authorList>
            <person name="Jiang L."/>
            <person name="Lee J."/>
        </authorList>
    </citation>
    <scope>NUCLEOTIDE SEQUENCE [LARGE SCALE GENOMIC DNA]</scope>
    <source>
        <strain evidence="2 3">GRTSA-9</strain>
    </source>
</reference>
<feature type="transmembrane region" description="Helical" evidence="1">
    <location>
        <begin position="170"/>
        <end position="189"/>
    </location>
</feature>
<protein>
    <submittedName>
        <fullName evidence="2">SdpI family protein</fullName>
    </submittedName>
</protein>
<gene>
    <name evidence="2" type="ORF">JIP62_05000</name>
</gene>
<dbReference type="Proteomes" id="UP000595448">
    <property type="component" value="Chromosome"/>
</dbReference>
<evidence type="ECO:0000256" key="1">
    <source>
        <dbReference type="SAM" id="Phobius"/>
    </source>
</evidence>
<feature type="transmembrane region" description="Helical" evidence="1">
    <location>
        <begin position="92"/>
        <end position="115"/>
    </location>
</feature>